<sequence>MALRPLTLSSLAIQDYRGLQTPTEKTLILRKSLPEVFTCSFHTIGFKSMATWQQGQQIEVSITDLAEGGNGVGRYQDRVVFVPDTVPGDRALVRLTRVKSKYAEAKILKLITTSSSRIRPHCIVADKCGGCQWQHIDYDFQLEAKRGLVVNALTKMGGFIEPPVAPVLPSPQSLAYRNKVTYPLRLSSTGQVQAGYYQKGSHRLINLNQCPVQDQRLNPLLANIKQDIQNRGWLVYDEQQHTGTIRHLSFRIGRRTGEILLTLVVKDNNLPQLKEQADIWLQQYPQLVGVCLNINSDRTNAILGKNTHCLIGKPYIHEIFADLKLRLTSDNFFQVNTEAAESLLSAISSELNLQGHEILVDAYCGIGTFTLPLAKQLGQNFPPGEIRAIGLESQAGAVEQAISNADLNDINHVEFRVGNVQKLLPEIPFQPDIVVLDPPRQGCDRTVIQTLLNLQPQRIVYISCRPVTLARDLQLLCENGIYQLTKVQPADFFPQTSHVECAAFLTLSH</sequence>
<comment type="similarity">
    <text evidence="4">Belongs to the class I-like SAM-binding methyltransferase superfamily. RNA M5U methyltransferase family.</text>
</comment>
<proteinExistence type="inferred from homology"/>
<dbReference type="InterPro" id="IPR012340">
    <property type="entry name" value="NA-bd_OB-fold"/>
</dbReference>
<protein>
    <submittedName>
        <fullName evidence="6">Enzyme</fullName>
        <ecNumber evidence="6">2.1.1.-</ecNumber>
    </submittedName>
</protein>
<dbReference type="Proteomes" id="UP000032946">
    <property type="component" value="Chromosome"/>
</dbReference>
<dbReference type="Gene3D" id="3.40.50.150">
    <property type="entry name" value="Vaccinia Virus protein VP39"/>
    <property type="match status" value="1"/>
</dbReference>
<dbReference type="EC" id="2.1.1.-" evidence="6"/>
<dbReference type="InterPro" id="IPR029063">
    <property type="entry name" value="SAM-dependent_MTases_sf"/>
</dbReference>
<keyword evidence="1 4" id="KW-0489">Methyltransferase</keyword>
<feature type="binding site" evidence="4">
    <location>
        <position position="437"/>
    </location>
    <ligand>
        <name>S-adenosyl-L-methionine</name>
        <dbReference type="ChEBI" id="CHEBI:59789"/>
    </ligand>
</feature>
<evidence type="ECO:0000256" key="1">
    <source>
        <dbReference type="ARBA" id="ARBA00022603"/>
    </source>
</evidence>
<dbReference type="AlphaFoldDB" id="A0A9P1P2G7"/>
<evidence type="ECO:0000256" key="2">
    <source>
        <dbReference type="ARBA" id="ARBA00022679"/>
    </source>
</evidence>
<feature type="binding site" evidence="4">
    <location>
        <position position="392"/>
    </location>
    <ligand>
        <name>S-adenosyl-L-methionine</name>
        <dbReference type="ChEBI" id="CHEBI:59789"/>
    </ligand>
</feature>
<dbReference type="NCBIfam" id="TIGR00479">
    <property type="entry name" value="rumA"/>
    <property type="match status" value="1"/>
</dbReference>
<organism evidence="6 7">
    <name type="scientific">Limnospira indica PCC 8005</name>
    <dbReference type="NCBI Taxonomy" id="376219"/>
    <lineage>
        <taxon>Bacteria</taxon>
        <taxon>Bacillati</taxon>
        <taxon>Cyanobacteriota</taxon>
        <taxon>Cyanophyceae</taxon>
        <taxon>Oscillatoriophycideae</taxon>
        <taxon>Oscillatoriales</taxon>
        <taxon>Sirenicapillariaceae</taxon>
        <taxon>Limnospira</taxon>
    </lineage>
</organism>
<dbReference type="SUPFAM" id="SSF50249">
    <property type="entry name" value="Nucleic acid-binding proteins"/>
    <property type="match status" value="1"/>
</dbReference>
<dbReference type="EMBL" id="FO818640">
    <property type="protein sequence ID" value="CDM97454.1"/>
    <property type="molecule type" value="Genomic_DNA"/>
</dbReference>
<dbReference type="FunFam" id="2.40.50.1070:FF:000003">
    <property type="entry name" value="23S rRNA (Uracil-5-)-methyltransferase RumA"/>
    <property type="match status" value="1"/>
</dbReference>
<dbReference type="GO" id="GO:0070475">
    <property type="term" value="P:rRNA base methylation"/>
    <property type="evidence" value="ECO:0007669"/>
    <property type="project" value="TreeGrafter"/>
</dbReference>
<evidence type="ECO:0000313" key="7">
    <source>
        <dbReference type="Proteomes" id="UP000032946"/>
    </source>
</evidence>
<reference evidence="6 7" key="1">
    <citation type="submission" date="2014-02" db="EMBL/GenBank/DDBJ databases">
        <authorList>
            <person name="Genoscope - CEA"/>
        </authorList>
    </citation>
    <scope>NUCLEOTIDE SEQUENCE [LARGE SCALE GENOMIC DNA]</scope>
    <source>
        <strain evidence="6 7">PCC 8005</strain>
    </source>
</reference>
<evidence type="ECO:0000259" key="5">
    <source>
        <dbReference type="PROSITE" id="PS50926"/>
    </source>
</evidence>
<dbReference type="PANTHER" id="PTHR11061:SF30">
    <property type="entry name" value="TRNA (URACIL(54)-C(5))-METHYLTRANSFERASE"/>
    <property type="match status" value="1"/>
</dbReference>
<gene>
    <name evidence="6" type="ORF">ARTHRO_60055</name>
</gene>
<dbReference type="GO" id="GO:0070041">
    <property type="term" value="F:rRNA (uridine-C5-)-methyltransferase activity"/>
    <property type="evidence" value="ECO:0007669"/>
    <property type="project" value="TreeGrafter"/>
</dbReference>
<keyword evidence="7" id="KW-1185">Reference proteome</keyword>
<evidence type="ECO:0000256" key="4">
    <source>
        <dbReference type="PROSITE-ProRule" id="PRU01024"/>
    </source>
</evidence>
<dbReference type="FunFam" id="3.40.50.150:FF:000009">
    <property type="entry name" value="23S rRNA (Uracil(1939)-C(5))-methyltransferase RlmD"/>
    <property type="match status" value="1"/>
</dbReference>
<dbReference type="InterPro" id="IPR010280">
    <property type="entry name" value="U5_MeTrfase_fam"/>
</dbReference>
<dbReference type="PROSITE" id="PS50926">
    <property type="entry name" value="TRAM"/>
    <property type="match status" value="1"/>
</dbReference>
<dbReference type="PROSITE" id="PS51687">
    <property type="entry name" value="SAM_MT_RNA_M5U"/>
    <property type="match status" value="1"/>
</dbReference>
<dbReference type="Pfam" id="PF01938">
    <property type="entry name" value="TRAM"/>
    <property type="match status" value="1"/>
</dbReference>
<dbReference type="Gene3D" id="2.40.50.1070">
    <property type="match status" value="1"/>
</dbReference>
<dbReference type="SUPFAM" id="SSF53335">
    <property type="entry name" value="S-adenosyl-L-methionine-dependent methyltransferases"/>
    <property type="match status" value="1"/>
</dbReference>
<feature type="domain" description="TRAM" evidence="5">
    <location>
        <begin position="51"/>
        <end position="109"/>
    </location>
</feature>
<name>A0A9P1P2G7_9CYAN</name>
<accession>A0A9P1P2G7</accession>
<feature type="active site" description="Nucleophile" evidence="4">
    <location>
        <position position="464"/>
    </location>
</feature>
<dbReference type="PANTHER" id="PTHR11061">
    <property type="entry name" value="RNA M5U METHYLTRANSFERASE"/>
    <property type="match status" value="1"/>
</dbReference>
<feature type="binding site" evidence="4">
    <location>
        <position position="363"/>
    </location>
    <ligand>
        <name>S-adenosyl-L-methionine</name>
        <dbReference type="ChEBI" id="CHEBI:59789"/>
    </ligand>
</feature>
<evidence type="ECO:0000313" key="6">
    <source>
        <dbReference type="EMBL" id="CDM97454.1"/>
    </source>
</evidence>
<dbReference type="Gene3D" id="2.40.50.140">
    <property type="entry name" value="Nucleic acid-binding proteins"/>
    <property type="match status" value="1"/>
</dbReference>
<keyword evidence="3 4" id="KW-0949">S-adenosyl-L-methionine</keyword>
<evidence type="ECO:0000256" key="3">
    <source>
        <dbReference type="ARBA" id="ARBA00022691"/>
    </source>
</evidence>
<dbReference type="Pfam" id="PF05958">
    <property type="entry name" value="tRNA_U5-meth_tr"/>
    <property type="match status" value="1"/>
</dbReference>
<keyword evidence="2 4" id="KW-0808">Transferase</keyword>
<dbReference type="InterPro" id="IPR002792">
    <property type="entry name" value="TRAM_dom"/>
</dbReference>
<dbReference type="CDD" id="cd02440">
    <property type="entry name" value="AdoMet_MTases"/>
    <property type="match status" value="1"/>
</dbReference>
<feature type="binding site" evidence="4">
    <location>
        <position position="334"/>
    </location>
    <ligand>
        <name>S-adenosyl-L-methionine</name>
        <dbReference type="ChEBI" id="CHEBI:59789"/>
    </ligand>
</feature>
<dbReference type="FunFam" id="2.40.50.140:FF:000097">
    <property type="entry name" value="23S rRNA (uracil(1939)-C(5))-methyltransferase RlmD"/>
    <property type="match status" value="1"/>
</dbReference>